<comment type="caution">
    <text evidence="2">The sequence shown here is derived from an EMBL/GenBank/DDBJ whole genome shotgun (WGS) entry which is preliminary data.</text>
</comment>
<gene>
    <name evidence="2" type="ORF">INT46_003366</name>
</gene>
<dbReference type="OrthoDB" id="2221057at2759"/>
<feature type="compositionally biased region" description="Basic and acidic residues" evidence="1">
    <location>
        <begin position="97"/>
        <end position="130"/>
    </location>
</feature>
<evidence type="ECO:0000313" key="2">
    <source>
        <dbReference type="EMBL" id="KAG2197139.1"/>
    </source>
</evidence>
<protein>
    <submittedName>
        <fullName evidence="2">Uncharacterized protein</fullName>
    </submittedName>
</protein>
<feature type="region of interest" description="Disordered" evidence="1">
    <location>
        <begin position="97"/>
        <end position="142"/>
    </location>
</feature>
<dbReference type="AlphaFoldDB" id="A0A8H7V0J2"/>
<reference evidence="2" key="1">
    <citation type="submission" date="2020-12" db="EMBL/GenBank/DDBJ databases">
        <title>Metabolic potential, ecology and presence of endohyphal bacteria is reflected in genomic diversity of Mucoromycotina.</title>
        <authorList>
            <person name="Muszewska A."/>
            <person name="Okrasinska A."/>
            <person name="Steczkiewicz K."/>
            <person name="Drgas O."/>
            <person name="Orlowska M."/>
            <person name="Perlinska-Lenart U."/>
            <person name="Aleksandrzak-Piekarczyk T."/>
            <person name="Szatraj K."/>
            <person name="Zielenkiewicz U."/>
            <person name="Pilsyk S."/>
            <person name="Malc E."/>
            <person name="Mieczkowski P."/>
            <person name="Kruszewska J.S."/>
            <person name="Biernat P."/>
            <person name="Pawlowska J."/>
        </authorList>
    </citation>
    <scope>NUCLEOTIDE SEQUENCE</scope>
    <source>
        <strain evidence="2">CBS 226.32</strain>
    </source>
</reference>
<name>A0A8H7V0J2_9FUNG</name>
<organism evidence="2 3">
    <name type="scientific">Mucor plumbeus</name>
    <dbReference type="NCBI Taxonomy" id="97098"/>
    <lineage>
        <taxon>Eukaryota</taxon>
        <taxon>Fungi</taxon>
        <taxon>Fungi incertae sedis</taxon>
        <taxon>Mucoromycota</taxon>
        <taxon>Mucoromycotina</taxon>
        <taxon>Mucoromycetes</taxon>
        <taxon>Mucorales</taxon>
        <taxon>Mucorineae</taxon>
        <taxon>Mucoraceae</taxon>
        <taxon>Mucor</taxon>
    </lineage>
</organism>
<evidence type="ECO:0000313" key="3">
    <source>
        <dbReference type="Proteomes" id="UP000650833"/>
    </source>
</evidence>
<proteinExistence type="predicted"/>
<sequence length="142" mass="16095">MNSQKGLPAIDNNLYQLHIDLQLRQLENDASVRLNEKEKLKTILTSLRGVNGNILHSIFREIFDNSVDLRDADNHVEQMDFETILENVQNTNIAEKADIESAKPKENLEHADTSGQIKEDEGEKIIEVPKAKQRNSSNSKST</sequence>
<dbReference type="EMBL" id="JAEPRC010000443">
    <property type="protein sequence ID" value="KAG2197139.1"/>
    <property type="molecule type" value="Genomic_DNA"/>
</dbReference>
<evidence type="ECO:0000256" key="1">
    <source>
        <dbReference type="SAM" id="MobiDB-lite"/>
    </source>
</evidence>
<keyword evidence="3" id="KW-1185">Reference proteome</keyword>
<dbReference type="Proteomes" id="UP000650833">
    <property type="component" value="Unassembled WGS sequence"/>
</dbReference>
<accession>A0A8H7V0J2</accession>